<protein>
    <submittedName>
        <fullName evidence="2">Uncharacterized protein</fullName>
    </submittedName>
</protein>
<evidence type="ECO:0000313" key="3">
    <source>
        <dbReference type="Proteomes" id="UP000599312"/>
    </source>
</evidence>
<keyword evidence="1" id="KW-1133">Transmembrane helix</keyword>
<feature type="transmembrane region" description="Helical" evidence="1">
    <location>
        <begin position="23"/>
        <end position="46"/>
    </location>
</feature>
<name>A0A931BNB9_9HYPH</name>
<sequence length="77" mass="8206">MIILLWAILVGGAATFALLWPYGIIVALVGAPFGASSLAGLTALYLSRRGTHQKFGHNASAKKNLGRIVEVRTDLTR</sequence>
<dbReference type="AlphaFoldDB" id="A0A931BNB9"/>
<proteinExistence type="predicted"/>
<evidence type="ECO:0000256" key="1">
    <source>
        <dbReference type="SAM" id="Phobius"/>
    </source>
</evidence>
<keyword evidence="1" id="KW-0812">Transmembrane</keyword>
<dbReference type="EMBL" id="JADQDO010000006">
    <property type="protein sequence ID" value="MBF9234421.1"/>
    <property type="molecule type" value="Genomic_DNA"/>
</dbReference>
<evidence type="ECO:0000313" key="2">
    <source>
        <dbReference type="EMBL" id="MBF9234421.1"/>
    </source>
</evidence>
<organism evidence="2 3">
    <name type="scientific">Microvirga alba</name>
    <dbReference type="NCBI Taxonomy" id="2791025"/>
    <lineage>
        <taxon>Bacteria</taxon>
        <taxon>Pseudomonadati</taxon>
        <taxon>Pseudomonadota</taxon>
        <taxon>Alphaproteobacteria</taxon>
        <taxon>Hyphomicrobiales</taxon>
        <taxon>Methylobacteriaceae</taxon>
        <taxon>Microvirga</taxon>
    </lineage>
</organism>
<accession>A0A931BNB9</accession>
<keyword evidence="3" id="KW-1185">Reference proteome</keyword>
<reference evidence="2" key="1">
    <citation type="submission" date="2020-11" db="EMBL/GenBank/DDBJ databases">
        <authorList>
            <person name="Kim M.K."/>
        </authorList>
    </citation>
    <scope>NUCLEOTIDE SEQUENCE</scope>
    <source>
        <strain evidence="2">BT350</strain>
    </source>
</reference>
<dbReference type="Proteomes" id="UP000599312">
    <property type="component" value="Unassembled WGS sequence"/>
</dbReference>
<gene>
    <name evidence="2" type="ORF">I2H38_13655</name>
</gene>
<dbReference type="RefSeq" id="WP_196272408.1">
    <property type="nucleotide sequence ID" value="NZ_JADQDO010000006.1"/>
</dbReference>
<keyword evidence="1" id="KW-0472">Membrane</keyword>
<comment type="caution">
    <text evidence="2">The sequence shown here is derived from an EMBL/GenBank/DDBJ whole genome shotgun (WGS) entry which is preliminary data.</text>
</comment>